<organism evidence="3 4">
    <name type="scientific">Hondaea fermentalgiana</name>
    <dbReference type="NCBI Taxonomy" id="2315210"/>
    <lineage>
        <taxon>Eukaryota</taxon>
        <taxon>Sar</taxon>
        <taxon>Stramenopiles</taxon>
        <taxon>Bigyra</taxon>
        <taxon>Labyrinthulomycetes</taxon>
        <taxon>Thraustochytrida</taxon>
        <taxon>Thraustochytriidae</taxon>
        <taxon>Hondaea</taxon>
    </lineage>
</organism>
<dbReference type="InParanoid" id="A0A2R5GBB5"/>
<gene>
    <name evidence="3" type="ORF">FCC1311_045032</name>
</gene>
<comment type="caution">
    <text evidence="3">The sequence shown here is derived from an EMBL/GenBank/DDBJ whole genome shotgun (WGS) entry which is preliminary data.</text>
</comment>
<evidence type="ECO:0000256" key="2">
    <source>
        <dbReference type="SAM" id="MobiDB-lite"/>
    </source>
</evidence>
<evidence type="ECO:0000256" key="1">
    <source>
        <dbReference type="SAM" id="Coils"/>
    </source>
</evidence>
<keyword evidence="1" id="KW-0175">Coiled coil</keyword>
<name>A0A2R5GBB5_9STRA</name>
<evidence type="ECO:0000313" key="4">
    <source>
        <dbReference type="Proteomes" id="UP000241890"/>
    </source>
</evidence>
<dbReference type="EMBL" id="BEYU01000040">
    <property type="protein sequence ID" value="GBG28280.1"/>
    <property type="molecule type" value="Genomic_DNA"/>
</dbReference>
<protein>
    <submittedName>
        <fullName evidence="3">Uncharacterized protein</fullName>
    </submittedName>
</protein>
<dbReference type="AlphaFoldDB" id="A0A2R5GBB5"/>
<feature type="region of interest" description="Disordered" evidence="2">
    <location>
        <begin position="415"/>
        <end position="439"/>
    </location>
</feature>
<evidence type="ECO:0000313" key="3">
    <source>
        <dbReference type="EMBL" id="GBG28280.1"/>
    </source>
</evidence>
<dbReference type="Proteomes" id="UP000241890">
    <property type="component" value="Unassembled WGS sequence"/>
</dbReference>
<feature type="compositionally biased region" description="Low complexity" evidence="2">
    <location>
        <begin position="415"/>
        <end position="424"/>
    </location>
</feature>
<feature type="coiled-coil region" evidence="1">
    <location>
        <begin position="228"/>
        <end position="262"/>
    </location>
</feature>
<keyword evidence="4" id="KW-1185">Reference proteome</keyword>
<reference evidence="3 4" key="1">
    <citation type="submission" date="2017-12" db="EMBL/GenBank/DDBJ databases">
        <title>Sequencing, de novo assembly and annotation of complete genome of a new Thraustochytrid species, strain FCC1311.</title>
        <authorList>
            <person name="Sedici K."/>
            <person name="Godart F."/>
            <person name="Aiese Cigliano R."/>
            <person name="Sanseverino W."/>
            <person name="Barakat M."/>
            <person name="Ortet P."/>
            <person name="Marechal E."/>
            <person name="Cagnac O."/>
            <person name="Amato A."/>
        </authorList>
    </citation>
    <scope>NUCLEOTIDE SEQUENCE [LARGE SCALE GENOMIC DNA]</scope>
</reference>
<accession>A0A2R5GBB5</accession>
<proteinExistence type="predicted"/>
<sequence length="439" mass="48288">MTNKIATVATASNAGPASTVQTAAGLGSSGFGSAGKWPSARSLLNVDALDAVLRELAAQRETQETALGNLERGFQAKASALDVKHIESRLEAWAAKLGNDLKSVRQRIDIVDRGDVQDTDASSQRLGRVVAWQLRRLEQIDAALARKATQERCDAVYERLHEMYVSLNRSMQTEHAKIRDVDTLRDAHAELSRQVTLVQQLLAGKLDKSTFAHLDALAQRVRSFTDSHDALLDRAQNAEDRLARSESALEKQAAQIRKLNAALCTMQKRLDASARAADQDLLAARLVEMQERVEESAAAKDVVRIDSSLARTRDRVDQLAASVESAIKPLQTKLATDQRSLAERAEAAAVQERKTIQALHKDIAHIKERLQTRASQTDLASLLEWSQDAKAQHGSLEKRMDFALRFIDWYSKSSSLASPPSFASQTSAARPPMSVLSKR</sequence>